<keyword evidence="1" id="KW-0732">Signal</keyword>
<sequence>MKNSFLFFIPLTALIVHATPTIQNDRRMESFQAGDSLNKRSADQKCVSCPFPFQPYCHECPETIFGACLNTQRQTCGFDNALPSDDISCGKGTWGCIYNCCKE</sequence>
<reference evidence="3" key="2">
    <citation type="submission" date="2015-01" db="EMBL/GenBank/DDBJ databases">
        <title>Evolutionary Origins and Diversification of the Mycorrhizal Mutualists.</title>
        <authorList>
            <consortium name="DOE Joint Genome Institute"/>
            <consortium name="Mycorrhizal Genomics Consortium"/>
            <person name="Kohler A."/>
            <person name="Kuo A."/>
            <person name="Nagy L.G."/>
            <person name="Floudas D."/>
            <person name="Copeland A."/>
            <person name="Barry K.W."/>
            <person name="Cichocki N."/>
            <person name="Veneault-Fourrey C."/>
            <person name="LaButti K."/>
            <person name="Lindquist E.A."/>
            <person name="Lipzen A."/>
            <person name="Lundell T."/>
            <person name="Morin E."/>
            <person name="Murat C."/>
            <person name="Riley R."/>
            <person name="Ohm R."/>
            <person name="Sun H."/>
            <person name="Tunlid A."/>
            <person name="Henrissat B."/>
            <person name="Grigoriev I.V."/>
            <person name="Hibbett D.S."/>
            <person name="Martin F."/>
        </authorList>
    </citation>
    <scope>NUCLEOTIDE SEQUENCE [LARGE SCALE GENOMIC DNA]</scope>
    <source>
        <strain evidence="3">LaAM-08-1</strain>
    </source>
</reference>
<dbReference type="HOGENOM" id="CLU_2223710_0_0_1"/>
<proteinExistence type="predicted"/>
<feature type="signal peptide" evidence="1">
    <location>
        <begin position="1"/>
        <end position="18"/>
    </location>
</feature>
<name>A0A0C9X557_9AGAR</name>
<dbReference type="OrthoDB" id="3091770at2759"/>
<evidence type="ECO:0000256" key="1">
    <source>
        <dbReference type="SAM" id="SignalP"/>
    </source>
</evidence>
<gene>
    <name evidence="2" type="ORF">K443DRAFT_100999</name>
</gene>
<dbReference type="Proteomes" id="UP000054477">
    <property type="component" value="Unassembled WGS sequence"/>
</dbReference>
<organism evidence="2 3">
    <name type="scientific">Laccaria amethystina LaAM-08-1</name>
    <dbReference type="NCBI Taxonomy" id="1095629"/>
    <lineage>
        <taxon>Eukaryota</taxon>
        <taxon>Fungi</taxon>
        <taxon>Dikarya</taxon>
        <taxon>Basidiomycota</taxon>
        <taxon>Agaricomycotina</taxon>
        <taxon>Agaricomycetes</taxon>
        <taxon>Agaricomycetidae</taxon>
        <taxon>Agaricales</taxon>
        <taxon>Agaricineae</taxon>
        <taxon>Hydnangiaceae</taxon>
        <taxon>Laccaria</taxon>
    </lineage>
</organism>
<evidence type="ECO:0000313" key="2">
    <source>
        <dbReference type="EMBL" id="KIK00156.1"/>
    </source>
</evidence>
<dbReference type="AlphaFoldDB" id="A0A0C9X557"/>
<feature type="chain" id="PRO_5002216529" evidence="1">
    <location>
        <begin position="19"/>
        <end position="103"/>
    </location>
</feature>
<accession>A0A0C9X557</accession>
<keyword evidence="3" id="KW-1185">Reference proteome</keyword>
<protein>
    <submittedName>
        <fullName evidence="2">Uncharacterized protein</fullName>
    </submittedName>
</protein>
<reference evidence="2 3" key="1">
    <citation type="submission" date="2014-04" db="EMBL/GenBank/DDBJ databases">
        <authorList>
            <consortium name="DOE Joint Genome Institute"/>
            <person name="Kuo A."/>
            <person name="Kohler A."/>
            <person name="Nagy L.G."/>
            <person name="Floudas D."/>
            <person name="Copeland A."/>
            <person name="Barry K.W."/>
            <person name="Cichocki N."/>
            <person name="Veneault-Fourrey C."/>
            <person name="LaButti K."/>
            <person name="Lindquist E.A."/>
            <person name="Lipzen A."/>
            <person name="Lundell T."/>
            <person name="Morin E."/>
            <person name="Murat C."/>
            <person name="Sun H."/>
            <person name="Tunlid A."/>
            <person name="Henrissat B."/>
            <person name="Grigoriev I.V."/>
            <person name="Hibbett D.S."/>
            <person name="Martin F."/>
            <person name="Nordberg H.P."/>
            <person name="Cantor M.N."/>
            <person name="Hua S.X."/>
        </authorList>
    </citation>
    <scope>NUCLEOTIDE SEQUENCE [LARGE SCALE GENOMIC DNA]</scope>
    <source>
        <strain evidence="2 3">LaAM-08-1</strain>
    </source>
</reference>
<dbReference type="EMBL" id="KN838632">
    <property type="protein sequence ID" value="KIK00156.1"/>
    <property type="molecule type" value="Genomic_DNA"/>
</dbReference>
<evidence type="ECO:0000313" key="3">
    <source>
        <dbReference type="Proteomes" id="UP000054477"/>
    </source>
</evidence>